<reference evidence="3 4" key="1">
    <citation type="submission" date="2022-01" db="EMBL/GenBank/DDBJ databases">
        <authorList>
            <person name="Xiong W."/>
            <person name="Schranz E."/>
        </authorList>
    </citation>
    <scope>NUCLEOTIDE SEQUENCE [LARGE SCALE GENOMIC DNA]</scope>
</reference>
<dbReference type="Pfam" id="PF00271">
    <property type="entry name" value="Helicase_C"/>
    <property type="match status" value="1"/>
</dbReference>
<name>A0AAU9MAC0_9ASTR</name>
<gene>
    <name evidence="3" type="ORF">LVIROSA_LOCUS10018</name>
</gene>
<dbReference type="AlphaFoldDB" id="A0AAU9MAC0"/>
<evidence type="ECO:0000256" key="1">
    <source>
        <dbReference type="ARBA" id="ARBA00022884"/>
    </source>
</evidence>
<dbReference type="Proteomes" id="UP001157418">
    <property type="component" value="Unassembled WGS sequence"/>
</dbReference>
<keyword evidence="4" id="KW-1185">Reference proteome</keyword>
<dbReference type="InterPro" id="IPR001650">
    <property type="entry name" value="Helicase_C-like"/>
</dbReference>
<dbReference type="SUPFAM" id="SSF52540">
    <property type="entry name" value="P-loop containing nucleoside triphosphate hydrolases"/>
    <property type="match status" value="1"/>
</dbReference>
<dbReference type="InterPro" id="IPR027417">
    <property type="entry name" value="P-loop_NTPase"/>
</dbReference>
<dbReference type="PROSITE" id="PS51194">
    <property type="entry name" value="HELICASE_CTER"/>
    <property type="match status" value="1"/>
</dbReference>
<sequence length="131" mass="14882">MVFANTVEAVEVVAQVLHGKGIECYCYHSESSLEERTRNLIDFKEKGGVFVCTDAAPRGTEIPNVSHVIQAEFATSAVDFLHRIRVLLIRPLVEPTNIIKYHPRQQYSWRDLVSKVSIWAPVVARCRMNLT</sequence>
<dbReference type="SMART" id="SM00490">
    <property type="entry name" value="HELICc"/>
    <property type="match status" value="1"/>
</dbReference>
<accession>A0AAU9MAC0</accession>
<feature type="domain" description="Helicase C-terminal" evidence="2">
    <location>
        <begin position="1"/>
        <end position="131"/>
    </location>
</feature>
<dbReference type="GO" id="GO:0003723">
    <property type="term" value="F:RNA binding"/>
    <property type="evidence" value="ECO:0007669"/>
    <property type="project" value="UniProtKB-KW"/>
</dbReference>
<organism evidence="3 4">
    <name type="scientific">Lactuca virosa</name>
    <dbReference type="NCBI Taxonomy" id="75947"/>
    <lineage>
        <taxon>Eukaryota</taxon>
        <taxon>Viridiplantae</taxon>
        <taxon>Streptophyta</taxon>
        <taxon>Embryophyta</taxon>
        <taxon>Tracheophyta</taxon>
        <taxon>Spermatophyta</taxon>
        <taxon>Magnoliopsida</taxon>
        <taxon>eudicotyledons</taxon>
        <taxon>Gunneridae</taxon>
        <taxon>Pentapetalae</taxon>
        <taxon>asterids</taxon>
        <taxon>campanulids</taxon>
        <taxon>Asterales</taxon>
        <taxon>Asteraceae</taxon>
        <taxon>Cichorioideae</taxon>
        <taxon>Cichorieae</taxon>
        <taxon>Lactucinae</taxon>
        <taxon>Lactuca</taxon>
    </lineage>
</organism>
<dbReference type="Gene3D" id="3.40.50.300">
    <property type="entry name" value="P-loop containing nucleotide triphosphate hydrolases"/>
    <property type="match status" value="1"/>
</dbReference>
<comment type="caution">
    <text evidence="3">The sequence shown here is derived from an EMBL/GenBank/DDBJ whole genome shotgun (WGS) entry which is preliminary data.</text>
</comment>
<evidence type="ECO:0000313" key="3">
    <source>
        <dbReference type="EMBL" id="CAH1422702.1"/>
    </source>
</evidence>
<proteinExistence type="predicted"/>
<keyword evidence="1" id="KW-0694">RNA-binding</keyword>
<evidence type="ECO:0000313" key="4">
    <source>
        <dbReference type="Proteomes" id="UP001157418"/>
    </source>
</evidence>
<dbReference type="PANTHER" id="PTHR47958">
    <property type="entry name" value="ATP-DEPENDENT RNA HELICASE DBP3"/>
    <property type="match status" value="1"/>
</dbReference>
<dbReference type="EMBL" id="CAKMRJ010001112">
    <property type="protein sequence ID" value="CAH1422702.1"/>
    <property type="molecule type" value="Genomic_DNA"/>
</dbReference>
<protein>
    <recommendedName>
        <fullName evidence="2">Helicase C-terminal domain-containing protein</fullName>
    </recommendedName>
</protein>
<evidence type="ECO:0000259" key="2">
    <source>
        <dbReference type="PROSITE" id="PS51194"/>
    </source>
</evidence>